<gene>
    <name evidence="1" type="ORF">GWI33_003968</name>
</gene>
<sequence>MSTVSDNMISIIPKCHFTCAYPSPKENYSTGHRLPHSTTADLKTSNVALKYPITKPENYPRSTPSTLIKLPRSSGRSLFKTAAPSPASPLPHAVLRTCFPIRFRLHPVREPRVPSERS</sequence>
<keyword evidence="2" id="KW-1185">Reference proteome</keyword>
<comment type="caution">
    <text evidence="1">The sequence shown here is derived from an EMBL/GenBank/DDBJ whole genome shotgun (WGS) entry which is preliminary data.</text>
</comment>
<dbReference type="AlphaFoldDB" id="A0A834IM09"/>
<evidence type="ECO:0000313" key="2">
    <source>
        <dbReference type="Proteomes" id="UP000625711"/>
    </source>
</evidence>
<proteinExistence type="predicted"/>
<dbReference type="Proteomes" id="UP000625711">
    <property type="component" value="Unassembled WGS sequence"/>
</dbReference>
<protein>
    <submittedName>
        <fullName evidence="1">Uncharacterized protein</fullName>
    </submittedName>
</protein>
<accession>A0A834IM09</accession>
<name>A0A834IM09_RHYFE</name>
<organism evidence="1 2">
    <name type="scientific">Rhynchophorus ferrugineus</name>
    <name type="common">Red palm weevil</name>
    <name type="synonym">Curculio ferrugineus</name>
    <dbReference type="NCBI Taxonomy" id="354439"/>
    <lineage>
        <taxon>Eukaryota</taxon>
        <taxon>Metazoa</taxon>
        <taxon>Ecdysozoa</taxon>
        <taxon>Arthropoda</taxon>
        <taxon>Hexapoda</taxon>
        <taxon>Insecta</taxon>
        <taxon>Pterygota</taxon>
        <taxon>Neoptera</taxon>
        <taxon>Endopterygota</taxon>
        <taxon>Coleoptera</taxon>
        <taxon>Polyphaga</taxon>
        <taxon>Cucujiformia</taxon>
        <taxon>Curculionidae</taxon>
        <taxon>Dryophthorinae</taxon>
        <taxon>Rhynchophorus</taxon>
    </lineage>
</organism>
<dbReference type="EMBL" id="JAACXV010000210">
    <property type="protein sequence ID" value="KAF7281946.1"/>
    <property type="molecule type" value="Genomic_DNA"/>
</dbReference>
<reference evidence="1" key="1">
    <citation type="submission" date="2020-08" db="EMBL/GenBank/DDBJ databases">
        <title>Genome sequencing and assembly of the red palm weevil Rhynchophorus ferrugineus.</title>
        <authorList>
            <person name="Dias G.B."/>
            <person name="Bergman C.M."/>
            <person name="Manee M."/>
        </authorList>
    </citation>
    <scope>NUCLEOTIDE SEQUENCE</scope>
    <source>
        <strain evidence="1">AA-2017</strain>
        <tissue evidence="1">Whole larva</tissue>
    </source>
</reference>
<evidence type="ECO:0000313" key="1">
    <source>
        <dbReference type="EMBL" id="KAF7281946.1"/>
    </source>
</evidence>